<dbReference type="Pfam" id="PF00805">
    <property type="entry name" value="Pentapeptide"/>
    <property type="match status" value="1"/>
</dbReference>
<dbReference type="SUPFAM" id="SSF141571">
    <property type="entry name" value="Pentapeptide repeat-like"/>
    <property type="match status" value="1"/>
</dbReference>
<feature type="transmembrane region" description="Helical" evidence="2">
    <location>
        <begin position="127"/>
        <end position="151"/>
    </location>
</feature>
<keyword evidence="2" id="KW-0812">Transmembrane</keyword>
<name>A0A1U7JBH9_9CYAN</name>
<keyword evidence="2" id="KW-1133">Transmembrane helix</keyword>
<feature type="compositionally biased region" description="Pro residues" evidence="1">
    <location>
        <begin position="1"/>
        <end position="15"/>
    </location>
</feature>
<dbReference type="InterPro" id="IPR001646">
    <property type="entry name" value="5peptide_repeat"/>
</dbReference>
<reference evidence="3 4" key="1">
    <citation type="submission" date="2016-11" db="EMBL/GenBank/DDBJ databases">
        <title>Draft Genome Sequences of Nine Cyanobacterial Strains from Diverse Habitats.</title>
        <authorList>
            <person name="Zhu T."/>
            <person name="Hou S."/>
            <person name="Lu X."/>
            <person name="Hess W.R."/>
        </authorList>
    </citation>
    <scope>NUCLEOTIDE SEQUENCE [LARGE SCALE GENOMIC DNA]</scope>
    <source>
        <strain evidence="3 4">NIES-30</strain>
    </source>
</reference>
<dbReference type="InterPro" id="IPR051082">
    <property type="entry name" value="Pentapeptide-BTB/POZ_domain"/>
</dbReference>
<dbReference type="PANTHER" id="PTHR14136">
    <property type="entry name" value="BTB_POZ DOMAIN-CONTAINING PROTEIN KCTD9"/>
    <property type="match status" value="1"/>
</dbReference>
<proteinExistence type="predicted"/>
<organism evidence="3 4">
    <name type="scientific">Phormidium tenue NIES-30</name>
    <dbReference type="NCBI Taxonomy" id="549789"/>
    <lineage>
        <taxon>Bacteria</taxon>
        <taxon>Bacillati</taxon>
        <taxon>Cyanobacteriota</taxon>
        <taxon>Cyanophyceae</taxon>
        <taxon>Oscillatoriophycideae</taxon>
        <taxon>Oscillatoriales</taxon>
        <taxon>Oscillatoriaceae</taxon>
        <taxon>Phormidium</taxon>
    </lineage>
</organism>
<comment type="caution">
    <text evidence="3">The sequence shown here is derived from an EMBL/GenBank/DDBJ whole genome shotgun (WGS) entry which is preliminary data.</text>
</comment>
<gene>
    <name evidence="3" type="ORF">NIES30_03225</name>
</gene>
<keyword evidence="4" id="KW-1185">Reference proteome</keyword>
<evidence type="ECO:0000313" key="4">
    <source>
        <dbReference type="Proteomes" id="UP000185557"/>
    </source>
</evidence>
<keyword evidence="2" id="KW-0472">Membrane</keyword>
<feature type="compositionally biased region" description="Polar residues" evidence="1">
    <location>
        <begin position="30"/>
        <end position="39"/>
    </location>
</feature>
<protein>
    <submittedName>
        <fullName evidence="3">Low-complexity protein</fullName>
    </submittedName>
</protein>
<evidence type="ECO:0000313" key="3">
    <source>
        <dbReference type="EMBL" id="OKH51093.1"/>
    </source>
</evidence>
<sequence length="431" mass="45955">MTPPPPDPAQPPLPTSIPDNGAGATPGQLVVQSNPSDGATGNPPAAARLDVDPSDPMNVDPLLVDTTVTSASAITIVAVAVIGLGLIVGSFWLTLAGSLVATLVSIRLMWPFFQEVLGELSARQQSLLIAIPGVLIGLAGLMNITGINRAILTWGLTLRWDILGALGDFLGAIGQIFIAFLALFVAWRQYVISRDLTKQQNLITQQQTIDAYFQGISELVLDDEGLLEDWPQERIIAEARTAAILSSVDAGGKAKVVRFLSRSKLLTPLRRDNRLGRPILDGRGGYEEDRLSGTRVIDLGAMLAAADLSGTDLRWADLSETNLIRADLRRADLVRTNFARSILYQANLSGADLMEARLFYGDAATATPRTRTGAPDYVTGANTGAVVEGANFSGVYRLSEEQRRYIGAWGGEATRATVPGGCADIPNLLGR</sequence>
<dbReference type="Gene3D" id="2.160.20.80">
    <property type="entry name" value="E3 ubiquitin-protein ligase SopA"/>
    <property type="match status" value="1"/>
</dbReference>
<feature type="transmembrane region" description="Helical" evidence="2">
    <location>
        <begin position="163"/>
        <end position="187"/>
    </location>
</feature>
<evidence type="ECO:0000256" key="2">
    <source>
        <dbReference type="SAM" id="Phobius"/>
    </source>
</evidence>
<accession>A0A1U7JBH9</accession>
<dbReference type="AlphaFoldDB" id="A0A1U7JBH9"/>
<dbReference type="RefSeq" id="WP_073606904.1">
    <property type="nucleotide sequence ID" value="NZ_MRCG01000001.1"/>
</dbReference>
<evidence type="ECO:0000256" key="1">
    <source>
        <dbReference type="SAM" id="MobiDB-lite"/>
    </source>
</evidence>
<dbReference type="EMBL" id="MRCG01000001">
    <property type="protein sequence ID" value="OKH51093.1"/>
    <property type="molecule type" value="Genomic_DNA"/>
</dbReference>
<dbReference type="Proteomes" id="UP000185557">
    <property type="component" value="Unassembled WGS sequence"/>
</dbReference>
<feature type="region of interest" description="Disordered" evidence="1">
    <location>
        <begin position="1"/>
        <end position="53"/>
    </location>
</feature>
<dbReference type="OrthoDB" id="503668at2"/>
<dbReference type="PANTHER" id="PTHR14136:SF17">
    <property type="entry name" value="BTB_POZ DOMAIN-CONTAINING PROTEIN KCTD9"/>
    <property type="match status" value="1"/>
</dbReference>
<dbReference type="STRING" id="549789.NIES30_03225"/>
<feature type="transmembrane region" description="Helical" evidence="2">
    <location>
        <begin position="73"/>
        <end position="106"/>
    </location>
</feature>